<evidence type="ECO:0000259" key="1">
    <source>
        <dbReference type="Pfam" id="PF26526"/>
    </source>
</evidence>
<feature type="domain" description="DUF8175" evidence="1">
    <location>
        <begin position="6"/>
        <end position="159"/>
    </location>
</feature>
<name>A0A1R4J031_9MICO</name>
<dbReference type="Proteomes" id="UP000196320">
    <property type="component" value="Unassembled WGS sequence"/>
</dbReference>
<accession>A0A1R4J031</accession>
<reference evidence="2 3" key="1">
    <citation type="submission" date="2017-02" db="EMBL/GenBank/DDBJ databases">
        <authorList>
            <person name="Peterson S.W."/>
        </authorList>
    </citation>
    <scope>NUCLEOTIDE SEQUENCE [LARGE SCALE GENOMIC DNA]</scope>
    <source>
        <strain evidence="2 3">B Mb 05.01</strain>
    </source>
</reference>
<gene>
    <name evidence="2" type="ORF">FM104_04740</name>
</gene>
<dbReference type="AlphaFoldDB" id="A0A1R4J031"/>
<keyword evidence="3" id="KW-1185">Reference proteome</keyword>
<evidence type="ECO:0000313" key="3">
    <source>
        <dbReference type="Proteomes" id="UP000196320"/>
    </source>
</evidence>
<proteinExistence type="predicted"/>
<organism evidence="2 3">
    <name type="scientific">Microbacterium esteraromaticum</name>
    <dbReference type="NCBI Taxonomy" id="57043"/>
    <lineage>
        <taxon>Bacteria</taxon>
        <taxon>Bacillati</taxon>
        <taxon>Actinomycetota</taxon>
        <taxon>Actinomycetes</taxon>
        <taxon>Micrococcales</taxon>
        <taxon>Microbacteriaceae</taxon>
        <taxon>Microbacterium</taxon>
    </lineage>
</organism>
<sequence>MVERWAALPEVDGAGPCVEVDDYRVGFAPTQTGAVLATYHYLVHGNTGSPDAGTRGLLEHAVLDGPLKAAILQDVDDVENGVEVRVPDSNFAGVQFLGYRVVSFDDDQAVIEVLLGKDGATSGSLTAKLVWQDDDWRIDPASANEWSSTQRNVSAQGFVLWTPESAGD</sequence>
<protein>
    <recommendedName>
        <fullName evidence="1">DUF8175 domain-containing protein</fullName>
    </recommendedName>
</protein>
<dbReference type="EMBL" id="FUKO01000014">
    <property type="protein sequence ID" value="SJN25125.1"/>
    <property type="molecule type" value="Genomic_DNA"/>
</dbReference>
<evidence type="ECO:0000313" key="2">
    <source>
        <dbReference type="EMBL" id="SJN25125.1"/>
    </source>
</evidence>
<dbReference type="InterPro" id="IPR058488">
    <property type="entry name" value="DUF8175"/>
</dbReference>
<dbReference type="Pfam" id="PF26526">
    <property type="entry name" value="DUF8175"/>
    <property type="match status" value="1"/>
</dbReference>